<evidence type="ECO:0000256" key="9">
    <source>
        <dbReference type="ARBA" id="ARBA00023224"/>
    </source>
</evidence>
<gene>
    <name evidence="12" type="ORF">DPX16_16422</name>
</gene>
<keyword evidence="4" id="KW-0677">Repeat</keyword>
<dbReference type="GO" id="GO:0005886">
    <property type="term" value="C:plasma membrane"/>
    <property type="evidence" value="ECO:0007669"/>
    <property type="project" value="TreeGrafter"/>
</dbReference>
<comment type="catalytic activity">
    <reaction evidence="10">
        <text>a 1,2-diacyl-sn-glycero-3-phospho-(1D-myo-inositol-4,5-bisphosphate) + H2O = 1D-myo-inositol 1,4,5-trisphosphate + a 1,2-diacyl-sn-glycerol + H(+)</text>
        <dbReference type="Rhea" id="RHEA:33179"/>
        <dbReference type="ChEBI" id="CHEBI:15377"/>
        <dbReference type="ChEBI" id="CHEBI:15378"/>
        <dbReference type="ChEBI" id="CHEBI:17815"/>
        <dbReference type="ChEBI" id="CHEBI:58456"/>
        <dbReference type="ChEBI" id="CHEBI:203600"/>
        <dbReference type="EC" id="3.1.4.11"/>
    </reaction>
    <physiologicalReaction direction="left-to-right" evidence="10">
        <dbReference type="Rhea" id="RHEA:33180"/>
    </physiologicalReaction>
</comment>
<comment type="cofactor">
    <cofactor evidence="1">
        <name>Ca(2+)</name>
        <dbReference type="ChEBI" id="CHEBI:29108"/>
    </cofactor>
</comment>
<dbReference type="EMBL" id="RJVU01057542">
    <property type="protein sequence ID" value="ROK23378.1"/>
    <property type="molecule type" value="Genomic_DNA"/>
</dbReference>
<dbReference type="GO" id="GO:0016042">
    <property type="term" value="P:lipid catabolic process"/>
    <property type="evidence" value="ECO:0007669"/>
    <property type="project" value="UniProtKB-KW"/>
</dbReference>
<keyword evidence="13" id="KW-1185">Reference proteome</keyword>
<keyword evidence="5" id="KW-0378">Hydrolase</keyword>
<name>A0A3N0XZE4_ANAGA</name>
<evidence type="ECO:0000313" key="12">
    <source>
        <dbReference type="EMBL" id="ROK23378.1"/>
    </source>
</evidence>
<dbReference type="GO" id="GO:0046872">
    <property type="term" value="F:metal ion binding"/>
    <property type="evidence" value="ECO:0007669"/>
    <property type="project" value="UniProtKB-KW"/>
</dbReference>
<dbReference type="InterPro" id="IPR001849">
    <property type="entry name" value="PH_domain"/>
</dbReference>
<dbReference type="SUPFAM" id="SSF50729">
    <property type="entry name" value="PH domain-like"/>
    <property type="match status" value="1"/>
</dbReference>
<evidence type="ECO:0000256" key="5">
    <source>
        <dbReference type="ARBA" id="ARBA00022801"/>
    </source>
</evidence>
<dbReference type="Gene3D" id="2.30.29.30">
    <property type="entry name" value="Pleckstrin-homology domain (PH domain)/Phosphotyrosine-binding domain (PTB)"/>
    <property type="match status" value="1"/>
</dbReference>
<accession>A0A3N0XZE4</accession>
<keyword evidence="3" id="KW-0479">Metal-binding</keyword>
<dbReference type="PROSITE" id="PS50003">
    <property type="entry name" value="PH_DOMAIN"/>
    <property type="match status" value="1"/>
</dbReference>
<dbReference type="CDD" id="cd13363">
    <property type="entry name" value="PH_PLC_delta"/>
    <property type="match status" value="1"/>
</dbReference>
<evidence type="ECO:0000256" key="3">
    <source>
        <dbReference type="ARBA" id="ARBA00022723"/>
    </source>
</evidence>
<dbReference type="EC" id="3.1.4.11" evidence="2"/>
<feature type="domain" description="PH" evidence="11">
    <location>
        <begin position="43"/>
        <end position="150"/>
    </location>
</feature>
<proteinExistence type="predicted"/>
<evidence type="ECO:0000256" key="7">
    <source>
        <dbReference type="ARBA" id="ARBA00022963"/>
    </source>
</evidence>
<evidence type="ECO:0000313" key="13">
    <source>
        <dbReference type="Proteomes" id="UP000281406"/>
    </source>
</evidence>
<keyword evidence="7" id="KW-0442">Lipid degradation</keyword>
<dbReference type="SMART" id="SM00233">
    <property type="entry name" value="PH"/>
    <property type="match status" value="1"/>
</dbReference>
<dbReference type="PANTHER" id="PTHR10336:SF210">
    <property type="entry name" value="1-PHOSPHATIDYLINOSITOL 4,5-BISPHOSPHATE PHOSPHODIESTERASE DELTA-1"/>
    <property type="match status" value="1"/>
</dbReference>
<dbReference type="Proteomes" id="UP000281406">
    <property type="component" value="Unassembled WGS sequence"/>
</dbReference>
<dbReference type="GO" id="GO:0035556">
    <property type="term" value="P:intracellular signal transduction"/>
    <property type="evidence" value="ECO:0007669"/>
    <property type="project" value="InterPro"/>
</dbReference>
<evidence type="ECO:0000256" key="1">
    <source>
        <dbReference type="ARBA" id="ARBA00001913"/>
    </source>
</evidence>
<dbReference type="InterPro" id="IPR011993">
    <property type="entry name" value="PH-like_dom_sf"/>
</dbReference>
<dbReference type="FunFam" id="2.30.29.30:FF:000088">
    <property type="entry name" value="Phosphoinositide phospholipase C"/>
    <property type="match status" value="1"/>
</dbReference>
<organism evidence="12 13">
    <name type="scientific">Anabarilius grahami</name>
    <name type="common">Kanglang fish</name>
    <name type="synonym">Barilius grahami</name>
    <dbReference type="NCBI Taxonomy" id="495550"/>
    <lineage>
        <taxon>Eukaryota</taxon>
        <taxon>Metazoa</taxon>
        <taxon>Chordata</taxon>
        <taxon>Craniata</taxon>
        <taxon>Vertebrata</taxon>
        <taxon>Euteleostomi</taxon>
        <taxon>Actinopterygii</taxon>
        <taxon>Neopterygii</taxon>
        <taxon>Teleostei</taxon>
        <taxon>Ostariophysi</taxon>
        <taxon>Cypriniformes</taxon>
        <taxon>Xenocyprididae</taxon>
        <taxon>Xenocypridinae</taxon>
        <taxon>Xenocypridinae incertae sedis</taxon>
        <taxon>Anabarilius</taxon>
    </lineage>
</organism>
<dbReference type="OrthoDB" id="8931105at2759"/>
<evidence type="ECO:0000256" key="10">
    <source>
        <dbReference type="ARBA" id="ARBA00023674"/>
    </source>
</evidence>
<evidence type="ECO:0000256" key="4">
    <source>
        <dbReference type="ARBA" id="ARBA00022737"/>
    </source>
</evidence>
<protein>
    <recommendedName>
        <fullName evidence="2">phosphoinositide phospholipase C</fullName>
        <ecNumber evidence="2">3.1.4.11</ecNumber>
    </recommendedName>
</protein>
<evidence type="ECO:0000256" key="2">
    <source>
        <dbReference type="ARBA" id="ARBA00012368"/>
    </source>
</evidence>
<keyword evidence="8" id="KW-0443">Lipid metabolism</keyword>
<evidence type="ECO:0000259" key="11">
    <source>
        <dbReference type="PROSITE" id="PS50003"/>
    </source>
</evidence>
<dbReference type="Pfam" id="PF00169">
    <property type="entry name" value="PH"/>
    <property type="match status" value="1"/>
</dbReference>
<dbReference type="AlphaFoldDB" id="A0A3N0XZE4"/>
<dbReference type="InterPro" id="IPR001192">
    <property type="entry name" value="PI-PLC_fam"/>
</dbReference>
<dbReference type="PANTHER" id="PTHR10336">
    <property type="entry name" value="PHOSPHOINOSITIDE-SPECIFIC PHOSPHOLIPASE C FAMILY PROTEIN"/>
    <property type="match status" value="1"/>
</dbReference>
<dbReference type="GO" id="GO:0004435">
    <property type="term" value="F:phosphatidylinositol-4,5-bisphosphate phospholipase C activity"/>
    <property type="evidence" value="ECO:0007669"/>
    <property type="project" value="UniProtKB-EC"/>
</dbReference>
<sequence length="165" mass="19350">MSCARKPRKRTKSQELIYQEQCKNVAHENGKRIGLEGDPDLQFLLRGGDLLKVKSRSWRKTRYFRLNEDCKTVWQNTSKKFKSDTSFSLEDIEHVRHGRQTEGLQKYTDSSVEDRCFSIIFKGRRNNLDLIASSKEEAKQWVSGLEKVISSVYNLNRQQNSEQYP</sequence>
<evidence type="ECO:0000256" key="8">
    <source>
        <dbReference type="ARBA" id="ARBA00023098"/>
    </source>
</evidence>
<keyword evidence="9" id="KW-0807">Transducer</keyword>
<reference evidence="12 13" key="1">
    <citation type="submission" date="2018-10" db="EMBL/GenBank/DDBJ databases">
        <title>Genome assembly for a Yunnan-Guizhou Plateau 3E fish, Anabarilius grahami (Regan), and its evolutionary and genetic applications.</title>
        <authorList>
            <person name="Jiang W."/>
        </authorList>
    </citation>
    <scope>NUCLEOTIDE SEQUENCE [LARGE SCALE GENOMIC DNA]</scope>
    <source>
        <strain evidence="12">AG-KIZ</strain>
        <tissue evidence="12">Muscle</tissue>
    </source>
</reference>
<keyword evidence="6" id="KW-0106">Calcium</keyword>
<comment type="caution">
    <text evidence="12">The sequence shown here is derived from an EMBL/GenBank/DDBJ whole genome shotgun (WGS) entry which is preliminary data.</text>
</comment>
<evidence type="ECO:0000256" key="6">
    <source>
        <dbReference type="ARBA" id="ARBA00022837"/>
    </source>
</evidence>